<dbReference type="InterPro" id="IPR049704">
    <property type="entry name" value="Aminotrans_3_PPA_site"/>
</dbReference>
<comment type="pathway">
    <text evidence="2 9">Cofactor biosynthesis; biotin biosynthesis; 7,8-diaminononanoate from 8-amino-7-oxononanoate (SAM route): step 1/1.</text>
</comment>
<evidence type="ECO:0000256" key="6">
    <source>
        <dbReference type="ARBA" id="ARBA00022756"/>
    </source>
</evidence>
<dbReference type="GO" id="GO:0004015">
    <property type="term" value="F:adenosylmethionine-8-amino-7-oxononanoate transaminase activity"/>
    <property type="evidence" value="ECO:0007669"/>
    <property type="project" value="UniProtKB-UniRule"/>
</dbReference>
<dbReference type="Gene3D" id="3.90.1150.10">
    <property type="entry name" value="Aspartate Aminotransferase, domain 1"/>
    <property type="match status" value="1"/>
</dbReference>
<dbReference type="FunFam" id="3.40.640.10:FF:000041">
    <property type="entry name" value="Adenosylmethionine-8-amino-7-oxononanoate aminotransferase"/>
    <property type="match status" value="1"/>
</dbReference>
<dbReference type="SUPFAM" id="SSF53383">
    <property type="entry name" value="PLP-dependent transferases"/>
    <property type="match status" value="1"/>
</dbReference>
<evidence type="ECO:0000256" key="2">
    <source>
        <dbReference type="ARBA" id="ARBA00005063"/>
    </source>
</evidence>
<gene>
    <name evidence="9" type="primary">bioA</name>
    <name evidence="10" type="ORF">KP22_02255</name>
</gene>
<feature type="binding site" evidence="9">
    <location>
        <position position="52"/>
    </location>
    <ligand>
        <name>substrate</name>
    </ligand>
</feature>
<dbReference type="STRING" id="55207.KP22_02255"/>
<dbReference type="NCBIfam" id="NF005940">
    <property type="entry name" value="PRK07986.1"/>
    <property type="match status" value="1"/>
</dbReference>
<protein>
    <recommendedName>
        <fullName evidence="9">Adenosylmethionine-8-amino-7-oxononanoate aminotransferase</fullName>
        <ecNumber evidence="9">2.6.1.62</ecNumber>
    </recommendedName>
    <alternativeName>
        <fullName evidence="9">7,8-diamino-pelargonic acid aminotransferase</fullName>
        <shortName evidence="9">DAPA AT</shortName>
        <shortName evidence="9">DAPA aminotransferase</shortName>
    </alternativeName>
    <alternativeName>
        <fullName evidence="9">7,8-diaminononanoate synthase</fullName>
        <shortName evidence="9">DANS</shortName>
    </alternativeName>
    <alternativeName>
        <fullName evidence="9">Diaminopelargonic acid synthase</fullName>
    </alternativeName>
</protein>
<feature type="binding site" evidence="9">
    <location>
        <position position="397"/>
    </location>
    <ligand>
        <name>substrate</name>
    </ligand>
</feature>
<dbReference type="EC" id="2.6.1.62" evidence="9"/>
<feature type="binding site" evidence="9">
    <location>
        <position position="144"/>
    </location>
    <ligand>
        <name>substrate</name>
    </ligand>
</feature>
<feature type="binding site" evidence="9">
    <location>
        <position position="313"/>
    </location>
    <ligand>
        <name>substrate</name>
    </ligand>
</feature>
<dbReference type="InterPro" id="IPR015424">
    <property type="entry name" value="PyrdxlP-dep_Trfase"/>
</dbReference>
<dbReference type="NCBIfam" id="TIGR00508">
    <property type="entry name" value="bioA"/>
    <property type="match status" value="1"/>
</dbReference>
<comment type="subcellular location">
    <subcellularLocation>
        <location evidence="9">Cytoplasm</location>
    </subcellularLocation>
</comment>
<dbReference type="Proteomes" id="UP000032874">
    <property type="component" value="Unassembled WGS sequence"/>
</dbReference>
<dbReference type="InterPro" id="IPR005814">
    <property type="entry name" value="Aminotrans_3"/>
</dbReference>
<reference evidence="10 11" key="1">
    <citation type="submission" date="2014-08" db="EMBL/GenBank/DDBJ databases">
        <title>Genome sequences of NCPPB Pectobacterium isolates.</title>
        <authorList>
            <person name="Glover R.H."/>
            <person name="Sapp M."/>
            <person name="Elphinstone J."/>
        </authorList>
    </citation>
    <scope>NUCLEOTIDE SEQUENCE [LARGE SCALE GENOMIC DNA]</scope>
    <source>
        <strain evidence="10 11">NCPPB 2795</strain>
    </source>
</reference>
<comment type="similarity">
    <text evidence="9">Belongs to the class-III pyridoxal-phosphate-dependent aminotransferase family. BioA subfamily.</text>
</comment>
<dbReference type="PROSITE" id="PS00600">
    <property type="entry name" value="AA_TRANSFER_CLASS_3"/>
    <property type="match status" value="1"/>
</dbReference>
<dbReference type="Pfam" id="PF00202">
    <property type="entry name" value="Aminotran_3"/>
    <property type="match status" value="1"/>
</dbReference>
<dbReference type="UniPathway" id="UPA00078">
    <property type="reaction ID" value="UER00160"/>
</dbReference>
<evidence type="ECO:0000313" key="10">
    <source>
        <dbReference type="EMBL" id="KFX06932.1"/>
    </source>
</evidence>
<keyword evidence="4 9" id="KW-0808">Transferase</keyword>
<feature type="site" description="Participates in the substrate recognition with KAPA and in a stacking interaction with the adenine ring of SAM" evidence="9">
    <location>
        <position position="17"/>
    </location>
</feature>
<dbReference type="Gene3D" id="3.40.640.10">
    <property type="entry name" value="Type I PLP-dependent aspartate aminotransferase-like (Major domain)"/>
    <property type="match status" value="1"/>
</dbReference>
<proteinExistence type="inferred from homology"/>
<dbReference type="NCBIfam" id="NF004624">
    <property type="entry name" value="PRK05964.1"/>
    <property type="match status" value="1"/>
</dbReference>
<dbReference type="GO" id="GO:0030170">
    <property type="term" value="F:pyridoxal phosphate binding"/>
    <property type="evidence" value="ECO:0007669"/>
    <property type="project" value="UniProtKB-UniRule"/>
</dbReference>
<dbReference type="InterPro" id="IPR015421">
    <property type="entry name" value="PyrdxlP-dep_Trfase_major"/>
</dbReference>
<dbReference type="PANTHER" id="PTHR42684:SF17">
    <property type="entry name" value="ADENOSYLMETHIONINE-8-AMINO-7-OXONONANOATE AMINOTRANSFERASE"/>
    <property type="match status" value="1"/>
</dbReference>
<evidence type="ECO:0000256" key="4">
    <source>
        <dbReference type="ARBA" id="ARBA00022679"/>
    </source>
</evidence>
<comment type="caution">
    <text evidence="10">The sequence shown here is derived from an EMBL/GenBank/DDBJ whole genome shotgun (WGS) entry which is preliminary data.</text>
</comment>
<feature type="binding site" evidence="9">
    <location>
        <begin position="314"/>
        <end position="315"/>
    </location>
    <ligand>
        <name>pyridoxal 5'-phosphate</name>
        <dbReference type="ChEBI" id="CHEBI:597326"/>
    </ligand>
</feature>
<dbReference type="InterPro" id="IPR015422">
    <property type="entry name" value="PyrdxlP-dep_Trfase_small"/>
</dbReference>
<evidence type="ECO:0000256" key="3">
    <source>
        <dbReference type="ARBA" id="ARBA00022576"/>
    </source>
</evidence>
<dbReference type="EMBL" id="JQHM01000001">
    <property type="protein sequence ID" value="KFX06932.1"/>
    <property type="molecule type" value="Genomic_DNA"/>
</dbReference>
<feature type="binding site" evidence="9">
    <location>
        <position position="251"/>
    </location>
    <ligand>
        <name>pyridoxal 5'-phosphate</name>
        <dbReference type="ChEBI" id="CHEBI:597326"/>
    </ligand>
</feature>
<dbReference type="GO" id="GO:0005737">
    <property type="term" value="C:cytoplasm"/>
    <property type="evidence" value="ECO:0007669"/>
    <property type="project" value="UniProtKB-SubCell"/>
</dbReference>
<evidence type="ECO:0000313" key="11">
    <source>
        <dbReference type="Proteomes" id="UP000032874"/>
    </source>
</evidence>
<evidence type="ECO:0000256" key="1">
    <source>
        <dbReference type="ARBA" id="ARBA00001933"/>
    </source>
</evidence>
<comment type="cofactor">
    <cofactor evidence="1 9">
        <name>pyridoxal 5'-phosphate</name>
        <dbReference type="ChEBI" id="CHEBI:597326"/>
    </cofactor>
</comment>
<keyword evidence="9" id="KW-0963">Cytoplasm</keyword>
<dbReference type="PANTHER" id="PTHR42684">
    <property type="entry name" value="ADENOSYLMETHIONINE-8-AMINO-7-OXONONANOATE AMINOTRANSFERASE"/>
    <property type="match status" value="1"/>
</dbReference>
<dbReference type="GO" id="GO:0009102">
    <property type="term" value="P:biotin biosynthetic process"/>
    <property type="evidence" value="ECO:0007669"/>
    <property type="project" value="UniProtKB-UniRule"/>
</dbReference>
<dbReference type="RefSeq" id="WP_039322133.1">
    <property type="nucleotide sequence ID" value="NZ_JQHM01000001.1"/>
</dbReference>
<name>A0A093RUW7_9GAMM</name>
<dbReference type="InterPro" id="IPR005815">
    <property type="entry name" value="BioA"/>
</dbReference>
<comment type="subunit">
    <text evidence="9">Homodimer.</text>
</comment>
<organism evidence="10 11">
    <name type="scientific">Pectobacterium betavasculorum</name>
    <dbReference type="NCBI Taxonomy" id="55207"/>
    <lineage>
        <taxon>Bacteria</taxon>
        <taxon>Pseudomonadati</taxon>
        <taxon>Pseudomonadota</taxon>
        <taxon>Gammaproteobacteria</taxon>
        <taxon>Enterobacterales</taxon>
        <taxon>Pectobacteriaceae</taxon>
        <taxon>Pectobacterium</taxon>
    </lineage>
</organism>
<comment type="function">
    <text evidence="9">Catalyzes the transfer of the alpha-amino group from S-adenosyl-L-methionine (SAM) to 7-keto-8-aminopelargonic acid (KAPA) to form 7,8-diaminopelargonic acid (DAPA). It is the only aminotransferase known to utilize SAM as an amino donor.</text>
</comment>
<feature type="binding site" evidence="9">
    <location>
        <position position="280"/>
    </location>
    <ligand>
        <name>substrate</name>
    </ligand>
</feature>
<dbReference type="eggNOG" id="COG0161">
    <property type="taxonomic scope" value="Bacteria"/>
</dbReference>
<dbReference type="AlphaFoldDB" id="A0A093RUW7"/>
<sequence>MSPEDLTFDQRHIWHPYTSMTTPLPCYPVIAASGVELHLDDGRRLIDGMSSWWAAIHGYNHPVINQAVQTQLSQMSHVMFGGITHPAAVALCRQLVDMTPDSLECVFLADSGSVAVEVAMKMALQYWQARGETRQRFLTLRHGYHGDTFGAMSVCDPQNSMHSLYQGYLPTHLFVDAPPCAAINESGFADEWQEDDIAPLQAMLSAHAHEVAAVILEPIVQGAGGMRFYHPSYLRRVRELCDQCGVLLIADEIATGFGRTGKLFACEHAGISPDILCLGKALTGGYMTLSATLTTRTVAETISNGAAGCFMHGPTFMGNPLACAAANASLSLLADNRWQSQIQHIERQLRAALQPCADSPLVANVRVLGAIGVVETLRPVNMARLQRFFVERGVWIRPFGRLIYLMPPFIIEPDELYKLTDAVNAAIHNTRLFE</sequence>
<keyword evidence="6 9" id="KW-0093">Biotin biosynthesis</keyword>
<keyword evidence="7 9" id="KW-0663">Pyridoxal phosphate</keyword>
<feature type="binding site" evidence="9">
    <location>
        <begin position="112"/>
        <end position="113"/>
    </location>
    <ligand>
        <name>pyridoxal 5'-phosphate</name>
        <dbReference type="ChEBI" id="CHEBI:597326"/>
    </ligand>
</feature>
<evidence type="ECO:0000256" key="7">
    <source>
        <dbReference type="ARBA" id="ARBA00022898"/>
    </source>
</evidence>
<dbReference type="HAMAP" id="MF_00834">
    <property type="entry name" value="BioA"/>
    <property type="match status" value="1"/>
</dbReference>
<accession>A0A093RUW7</accession>
<evidence type="ECO:0000256" key="5">
    <source>
        <dbReference type="ARBA" id="ARBA00022691"/>
    </source>
</evidence>
<keyword evidence="3 9" id="KW-0032">Aminotransferase</keyword>
<feature type="modified residue" description="N6-(pyridoxal phosphate)lysine" evidence="9">
    <location>
        <position position="280"/>
    </location>
</feature>
<keyword evidence="5 9" id="KW-0949">S-adenosyl-L-methionine</keyword>
<evidence type="ECO:0000256" key="8">
    <source>
        <dbReference type="ARBA" id="ARBA00048449"/>
    </source>
</evidence>
<dbReference type="CDD" id="cd00610">
    <property type="entry name" value="OAT_like"/>
    <property type="match status" value="1"/>
</dbReference>
<comment type="catalytic activity">
    <reaction evidence="8 9">
        <text>(8S)-8-amino-7-oxononanoate + S-adenosyl-L-methionine = S-adenosyl-4-methylsulfanyl-2-oxobutanoate + (7R,8S)-7,8-diammoniononanoate</text>
        <dbReference type="Rhea" id="RHEA:16861"/>
        <dbReference type="ChEBI" id="CHEBI:16490"/>
        <dbReference type="ChEBI" id="CHEBI:59789"/>
        <dbReference type="ChEBI" id="CHEBI:149468"/>
        <dbReference type="ChEBI" id="CHEBI:149469"/>
        <dbReference type="EC" id="2.6.1.62"/>
    </reaction>
</comment>
<evidence type="ECO:0000256" key="9">
    <source>
        <dbReference type="HAMAP-Rule" id="MF_00834"/>
    </source>
</evidence>